<evidence type="ECO:0000256" key="1">
    <source>
        <dbReference type="ARBA" id="ARBA00022490"/>
    </source>
</evidence>
<accession>A0ABY2NW09</accession>
<reference evidence="13" key="1">
    <citation type="journal article" date="2019" name="PLoS Negl. Trop. Dis.">
        <title>Revisiting the worldwide diversity of Leptospira species in the environment.</title>
        <authorList>
            <person name="Vincent A.T."/>
            <person name="Schiettekatte O."/>
            <person name="Bourhy P."/>
            <person name="Veyrier F.J."/>
            <person name="Picardeau M."/>
        </authorList>
    </citation>
    <scope>NUCLEOTIDE SEQUENCE [LARGE SCALE GENOMIC DNA]</scope>
    <source>
        <strain evidence="13">201601298</strain>
    </source>
</reference>
<dbReference type="InterPro" id="IPR001412">
    <property type="entry name" value="aa-tRNA-synth_I_CS"/>
</dbReference>
<dbReference type="Gene3D" id="1.10.730.10">
    <property type="entry name" value="Isoleucyl-tRNA Synthetase, Domain 1"/>
    <property type="match status" value="1"/>
</dbReference>
<comment type="domain">
    <text evidence="8">The C-terminal coiled-coil domain is crucial for aminoacylation activity.</text>
</comment>
<dbReference type="NCBIfam" id="TIGR00422">
    <property type="entry name" value="valS"/>
    <property type="match status" value="1"/>
</dbReference>
<comment type="subcellular location">
    <subcellularLocation>
        <location evidence="8">Cytoplasm</location>
    </subcellularLocation>
</comment>
<dbReference type="Proteomes" id="UP000297940">
    <property type="component" value="Unassembled WGS sequence"/>
</dbReference>
<dbReference type="PROSITE" id="PS00178">
    <property type="entry name" value="AA_TRNA_LIGASE_I"/>
    <property type="match status" value="1"/>
</dbReference>
<evidence type="ECO:0000259" key="10">
    <source>
        <dbReference type="Pfam" id="PF08264"/>
    </source>
</evidence>
<evidence type="ECO:0000313" key="13">
    <source>
        <dbReference type="Proteomes" id="UP000297940"/>
    </source>
</evidence>
<dbReference type="Pfam" id="PF10458">
    <property type="entry name" value="Val_tRNA-synt_C"/>
    <property type="match status" value="1"/>
</dbReference>
<feature type="short sequence motif" description="'HIGH' region" evidence="8">
    <location>
        <begin position="45"/>
        <end position="55"/>
    </location>
</feature>
<dbReference type="InterPro" id="IPR013155">
    <property type="entry name" value="M/V/L/I-tRNA-synth_anticd-bd"/>
</dbReference>
<dbReference type="InterPro" id="IPR033705">
    <property type="entry name" value="Anticodon_Ia_Val"/>
</dbReference>
<dbReference type="PANTHER" id="PTHR11946:SF93">
    <property type="entry name" value="VALINE--TRNA LIGASE, CHLOROPLASTIC_MITOCHONDRIAL 2"/>
    <property type="match status" value="1"/>
</dbReference>
<evidence type="ECO:0000256" key="4">
    <source>
        <dbReference type="ARBA" id="ARBA00022840"/>
    </source>
</evidence>
<keyword evidence="4 8" id="KW-0067">ATP-binding</keyword>
<dbReference type="Pfam" id="PF00133">
    <property type="entry name" value="tRNA-synt_1"/>
    <property type="match status" value="1"/>
</dbReference>
<dbReference type="NCBIfam" id="NF004349">
    <property type="entry name" value="PRK05729.1"/>
    <property type="match status" value="1"/>
</dbReference>
<feature type="domain" description="Aminoacyl-tRNA synthetase class Ia" evidence="9">
    <location>
        <begin position="17"/>
        <end position="578"/>
    </location>
</feature>
<evidence type="ECO:0000256" key="7">
    <source>
        <dbReference type="ARBA" id="ARBA00047552"/>
    </source>
</evidence>
<dbReference type="SUPFAM" id="SSF50677">
    <property type="entry name" value="ValRS/IleRS/LeuRS editing domain"/>
    <property type="match status" value="1"/>
</dbReference>
<dbReference type="SUPFAM" id="SSF46589">
    <property type="entry name" value="tRNA-binding arm"/>
    <property type="match status" value="1"/>
</dbReference>
<dbReference type="InterPro" id="IPR009080">
    <property type="entry name" value="tRNAsynth_Ia_anticodon-bd"/>
</dbReference>
<comment type="caution">
    <text evidence="12">The sequence shown here is derived from an EMBL/GenBank/DDBJ whole genome shotgun (WGS) entry which is preliminary data.</text>
</comment>
<feature type="domain" description="Methionyl/Valyl/Leucyl/Isoleucyl-tRNA synthetase anticodon-binding" evidence="10">
    <location>
        <begin position="623"/>
        <end position="770"/>
    </location>
</feature>
<dbReference type="Pfam" id="PF08264">
    <property type="entry name" value="Anticodon_1"/>
    <property type="match status" value="1"/>
</dbReference>
<keyword evidence="1 8" id="KW-0963">Cytoplasm</keyword>
<keyword evidence="3 8" id="KW-0547">Nucleotide-binding</keyword>
<comment type="catalytic activity">
    <reaction evidence="7 8">
        <text>tRNA(Val) + L-valine + ATP = L-valyl-tRNA(Val) + AMP + diphosphate</text>
        <dbReference type="Rhea" id="RHEA:10704"/>
        <dbReference type="Rhea" id="RHEA-COMP:9672"/>
        <dbReference type="Rhea" id="RHEA-COMP:9708"/>
        <dbReference type="ChEBI" id="CHEBI:30616"/>
        <dbReference type="ChEBI" id="CHEBI:33019"/>
        <dbReference type="ChEBI" id="CHEBI:57762"/>
        <dbReference type="ChEBI" id="CHEBI:78442"/>
        <dbReference type="ChEBI" id="CHEBI:78537"/>
        <dbReference type="ChEBI" id="CHEBI:456215"/>
        <dbReference type="EC" id="6.1.1.9"/>
    </reaction>
</comment>
<dbReference type="PANTHER" id="PTHR11946">
    <property type="entry name" value="VALYL-TRNA SYNTHETASES"/>
    <property type="match status" value="1"/>
</dbReference>
<feature type="short sequence motif" description="'KMSKS' region" evidence="8">
    <location>
        <begin position="540"/>
        <end position="544"/>
    </location>
</feature>
<dbReference type="RefSeq" id="WP_135696119.1">
    <property type="nucleotide sequence ID" value="NZ_RQHK01000017.1"/>
</dbReference>
<dbReference type="InterPro" id="IPR002300">
    <property type="entry name" value="aa-tRNA-synth_Ia"/>
</dbReference>
<organism evidence="12 13">
    <name type="scientific">Leptospira mtsangambouensis</name>
    <dbReference type="NCBI Taxonomy" id="2484912"/>
    <lineage>
        <taxon>Bacteria</taxon>
        <taxon>Pseudomonadati</taxon>
        <taxon>Spirochaetota</taxon>
        <taxon>Spirochaetia</taxon>
        <taxon>Leptospirales</taxon>
        <taxon>Leptospiraceae</taxon>
        <taxon>Leptospira</taxon>
    </lineage>
</organism>
<dbReference type="InterPro" id="IPR009008">
    <property type="entry name" value="Val/Leu/Ile-tRNA-synth_edit"/>
</dbReference>
<comment type="function">
    <text evidence="8">Catalyzes the attachment of valine to tRNA(Val). As ValRS can inadvertently accommodate and process structurally similar amino acids such as threonine, to avoid such errors, it has a 'posttransfer' editing activity that hydrolyzes mischarged Thr-tRNA(Val) in a tRNA-dependent manner.</text>
</comment>
<dbReference type="Gene3D" id="3.90.740.10">
    <property type="entry name" value="Valyl/Leucyl/Isoleucyl-tRNA synthetase, editing domain"/>
    <property type="match status" value="1"/>
</dbReference>
<dbReference type="CDD" id="cd00817">
    <property type="entry name" value="ValRS_core"/>
    <property type="match status" value="1"/>
</dbReference>
<evidence type="ECO:0000256" key="2">
    <source>
        <dbReference type="ARBA" id="ARBA00022598"/>
    </source>
</evidence>
<dbReference type="InterPro" id="IPR014729">
    <property type="entry name" value="Rossmann-like_a/b/a_fold"/>
</dbReference>
<dbReference type="Gene3D" id="3.40.50.620">
    <property type="entry name" value="HUPs"/>
    <property type="match status" value="2"/>
</dbReference>
<dbReference type="PRINTS" id="PR00986">
    <property type="entry name" value="TRNASYNTHVAL"/>
</dbReference>
<evidence type="ECO:0000259" key="9">
    <source>
        <dbReference type="Pfam" id="PF00133"/>
    </source>
</evidence>
<dbReference type="EC" id="6.1.1.9" evidence="8"/>
<keyword evidence="2 8" id="KW-0436">Ligase</keyword>
<evidence type="ECO:0000256" key="6">
    <source>
        <dbReference type="ARBA" id="ARBA00023146"/>
    </source>
</evidence>
<comment type="domain">
    <text evidence="8">ValRS has two distinct active sites: one for aminoacylation and one for editing. The misactivated threonine is translocated from the active site to the editing site.</text>
</comment>
<evidence type="ECO:0000256" key="5">
    <source>
        <dbReference type="ARBA" id="ARBA00022917"/>
    </source>
</evidence>
<feature type="binding site" evidence="8">
    <location>
        <position position="543"/>
    </location>
    <ligand>
        <name>ATP</name>
        <dbReference type="ChEBI" id="CHEBI:30616"/>
    </ligand>
</feature>
<sequence>MKSQLPDRYDPESVEPKWIKTWEEKKTFAPDTSRKETFSIVIPPPNVTGNLHIGHALNHTIQDIIIRIERKKGKNVVWVPGMDHAGIATQVVVERELGKEGKSRTDFTREGFIEKVWEWKAHSGGMIAKQQRLLGESVDWSRERFTFDEGLSKAVIKVFRSLYDEGLIYRGERIINWCPVTKTAISDIEVEYKEKQGKLYHIKYPKAEFQSKDPKTLNKGEYIVVATTRPETMFGDVAVCAHPDDARYTDLKGKFVFLPIAGKEIPVLFDSFVDKEFGSGLVKITPAHDINDYEAGLRLKLTPLNIMNLDGTLNEHTGKYNGLDRFEARKRVVEELETNGYIEKIETHIHSVGHNQRGGAVIEPLLSTQWFVKIESLAKPAIEVVKSGKVQFQPKMWEKTYFEWMENIRDWCISRQLWWGHRIPAYYAPNGEMVVAESIEEAVSLFSKKGVNVTKETIKQDEDVLDTWFSSGLWPFTVFGWPENSEELKQYYPTSVLVTGFDIIFFWVARMIMNGLKFMGDVPFQKVLIHGLVRDKDGKKFSKSLGNVVDPLDMMTKYGTDSFRFFLAAVLPEGKDILFDESRLDGYRSFCNKIWNSSRFIFMNLPEEFTTKEPDINSLEDTDLWVLNEFDRMLSKYEKAYSGYLFFEMANAVYDFVWGSFCDWYLELTKARVYGNVTPESQEKARFVLVSVLKKSLGLLHPFMPFITEEIHSLLDPTELAKTEFPKPYGVSDSAPAVVRMELVREIITKIRNMRAELGVKPEKKCKVIIKCSHKELKEMMEREIKSILQLSKAESLEFLDSYEAKNTDSVGAFSIGEIFLPLEGIFDFEKEKQRLEKEKKQIQLEMEKLENKINNPSFLEKAKPDVVEKEREKYNTWKEKLDSTVRALEKIGT</sequence>
<evidence type="ECO:0000256" key="3">
    <source>
        <dbReference type="ARBA" id="ARBA00022741"/>
    </source>
</evidence>
<evidence type="ECO:0000259" key="11">
    <source>
        <dbReference type="Pfam" id="PF10458"/>
    </source>
</evidence>
<dbReference type="SUPFAM" id="SSF52374">
    <property type="entry name" value="Nucleotidylyl transferase"/>
    <property type="match status" value="1"/>
</dbReference>
<dbReference type="InterPro" id="IPR002303">
    <property type="entry name" value="Valyl-tRNA_ligase"/>
</dbReference>
<dbReference type="InterPro" id="IPR037118">
    <property type="entry name" value="Val-tRNA_synth_C_sf"/>
</dbReference>
<keyword evidence="5 8" id="KW-0648">Protein biosynthesis</keyword>
<name>A0ABY2NW09_9LEPT</name>
<dbReference type="CDD" id="cd07962">
    <property type="entry name" value="Anticodon_Ia_Val"/>
    <property type="match status" value="1"/>
</dbReference>
<comment type="subunit">
    <text evidence="8">Monomer.</text>
</comment>
<dbReference type="SUPFAM" id="SSF47323">
    <property type="entry name" value="Anticodon-binding domain of a subclass of class I aminoacyl-tRNA synthetases"/>
    <property type="match status" value="1"/>
</dbReference>
<dbReference type="EMBL" id="RQHK01000017">
    <property type="protein sequence ID" value="TGM72731.1"/>
    <property type="molecule type" value="Genomic_DNA"/>
</dbReference>
<dbReference type="Gene3D" id="1.10.287.380">
    <property type="entry name" value="Valyl-tRNA synthetase, C-terminal domain"/>
    <property type="match status" value="1"/>
</dbReference>
<evidence type="ECO:0000313" key="12">
    <source>
        <dbReference type="EMBL" id="TGM72731.1"/>
    </source>
</evidence>
<dbReference type="InterPro" id="IPR010978">
    <property type="entry name" value="tRNA-bd_arm"/>
</dbReference>
<dbReference type="HAMAP" id="MF_02004">
    <property type="entry name" value="Val_tRNA_synth_type1"/>
    <property type="match status" value="1"/>
</dbReference>
<proteinExistence type="inferred from homology"/>
<keyword evidence="8" id="KW-0175">Coiled coil</keyword>
<feature type="domain" description="Valyl-tRNA synthetase tRNA-binding arm" evidence="11">
    <location>
        <begin position="828"/>
        <end position="892"/>
    </location>
</feature>
<keyword evidence="13" id="KW-1185">Reference proteome</keyword>
<comment type="similarity">
    <text evidence="8">Belongs to the class-I aminoacyl-tRNA synthetase family. ValS type 1 subfamily.</text>
</comment>
<gene>
    <name evidence="8" type="primary">valS</name>
    <name evidence="12" type="ORF">EHR01_15995</name>
</gene>
<evidence type="ECO:0000256" key="8">
    <source>
        <dbReference type="HAMAP-Rule" id="MF_02004"/>
    </source>
</evidence>
<dbReference type="GO" id="GO:0004832">
    <property type="term" value="F:valine-tRNA ligase activity"/>
    <property type="evidence" value="ECO:0007669"/>
    <property type="project" value="UniProtKB-EC"/>
</dbReference>
<protein>
    <recommendedName>
        <fullName evidence="8">Valine--tRNA ligase</fullName>
        <ecNumber evidence="8">6.1.1.9</ecNumber>
    </recommendedName>
    <alternativeName>
        <fullName evidence="8">Valyl-tRNA synthetase</fullName>
        <shortName evidence="8">ValRS</shortName>
    </alternativeName>
</protein>
<keyword evidence="6 8" id="KW-0030">Aminoacyl-tRNA synthetase</keyword>
<dbReference type="InterPro" id="IPR019499">
    <property type="entry name" value="Val-tRNA_synth_tRNA-bd"/>
</dbReference>
<feature type="coiled-coil region" evidence="8">
    <location>
        <begin position="826"/>
        <end position="856"/>
    </location>
</feature>